<sequence>MPEQLPECRKFDADLEIRMVVEVVEGSPKKFHKGSFRMLQKTIQDLLSIAMKRSGFEKFYGDGMKLKMHVIEVECTFVGENHGLDEDDAE</sequence>
<proteinExistence type="predicted"/>
<organism evidence="1">
    <name type="scientific">marine sediment metagenome</name>
    <dbReference type="NCBI Taxonomy" id="412755"/>
    <lineage>
        <taxon>unclassified sequences</taxon>
        <taxon>metagenomes</taxon>
        <taxon>ecological metagenomes</taxon>
    </lineage>
</organism>
<dbReference type="AlphaFoldDB" id="A0A0F9C2W8"/>
<gene>
    <name evidence="1" type="ORF">LCGC14_2717430</name>
</gene>
<dbReference type="EMBL" id="LAZR01048851">
    <property type="protein sequence ID" value="KKK90991.1"/>
    <property type="molecule type" value="Genomic_DNA"/>
</dbReference>
<accession>A0A0F9C2W8</accession>
<reference evidence="1" key="1">
    <citation type="journal article" date="2015" name="Nature">
        <title>Complex archaea that bridge the gap between prokaryotes and eukaryotes.</title>
        <authorList>
            <person name="Spang A."/>
            <person name="Saw J.H."/>
            <person name="Jorgensen S.L."/>
            <person name="Zaremba-Niedzwiedzka K."/>
            <person name="Martijn J."/>
            <person name="Lind A.E."/>
            <person name="van Eijk R."/>
            <person name="Schleper C."/>
            <person name="Guy L."/>
            <person name="Ettema T.J."/>
        </authorList>
    </citation>
    <scope>NUCLEOTIDE SEQUENCE</scope>
</reference>
<name>A0A0F9C2W8_9ZZZZ</name>
<evidence type="ECO:0000313" key="1">
    <source>
        <dbReference type="EMBL" id="KKK90991.1"/>
    </source>
</evidence>
<protein>
    <submittedName>
        <fullName evidence="1">Uncharacterized protein</fullName>
    </submittedName>
</protein>
<comment type="caution">
    <text evidence="1">The sequence shown here is derived from an EMBL/GenBank/DDBJ whole genome shotgun (WGS) entry which is preliminary data.</text>
</comment>